<feature type="transmembrane region" description="Helical" evidence="15">
    <location>
        <begin position="6"/>
        <end position="24"/>
    </location>
</feature>
<evidence type="ECO:0000256" key="15">
    <source>
        <dbReference type="SAM" id="Phobius"/>
    </source>
</evidence>
<dbReference type="InterPro" id="IPR050705">
    <property type="entry name" value="Cytochrome_P450_3A"/>
</dbReference>
<keyword evidence="15" id="KW-0812">Transmembrane</keyword>
<keyword evidence="7" id="KW-0256">Endoplasmic reticulum</keyword>
<dbReference type="GO" id="GO:0016705">
    <property type="term" value="F:oxidoreductase activity, acting on paired donors, with incorporation or reduction of molecular oxygen"/>
    <property type="evidence" value="ECO:0007669"/>
    <property type="project" value="InterPro"/>
</dbReference>
<proteinExistence type="inferred from homology"/>
<keyword evidence="6 12" id="KW-0479">Metal-binding</keyword>
<gene>
    <name evidence="16" type="primary">Cyp3a41a</name>
    <name evidence="16" type="ORF">TNCT_241251</name>
</gene>
<dbReference type="GO" id="GO:0005506">
    <property type="term" value="F:iron ion binding"/>
    <property type="evidence" value="ECO:0007669"/>
    <property type="project" value="InterPro"/>
</dbReference>
<dbReference type="InterPro" id="IPR036396">
    <property type="entry name" value="Cyt_P450_sf"/>
</dbReference>
<dbReference type="OrthoDB" id="2789670at2759"/>
<keyword evidence="5 12" id="KW-0349">Heme</keyword>
<dbReference type="Pfam" id="PF00067">
    <property type="entry name" value="p450"/>
    <property type="match status" value="1"/>
</dbReference>
<dbReference type="GO" id="GO:0008395">
    <property type="term" value="F:steroid hydroxylase activity"/>
    <property type="evidence" value="ECO:0007669"/>
    <property type="project" value="TreeGrafter"/>
</dbReference>
<evidence type="ECO:0000256" key="3">
    <source>
        <dbReference type="ARBA" id="ARBA00004406"/>
    </source>
</evidence>
<evidence type="ECO:0000256" key="12">
    <source>
        <dbReference type="PIRSR" id="PIRSR602401-1"/>
    </source>
</evidence>
<evidence type="ECO:0000256" key="4">
    <source>
        <dbReference type="ARBA" id="ARBA00010617"/>
    </source>
</evidence>
<comment type="function">
    <text evidence="11">Cytochromes P450 are a group of heme-thiolate monooxygenases. They oxidize a variety of structurally unrelated compounds, including steroids, fatty acids, and xenobiotics.</text>
</comment>
<dbReference type="PANTHER" id="PTHR24302:SF15">
    <property type="entry name" value="FATTY-ACID PEROXYGENASE"/>
    <property type="match status" value="1"/>
</dbReference>
<keyword evidence="8 13" id="KW-0560">Oxidoreductase</keyword>
<dbReference type="PANTHER" id="PTHR24302">
    <property type="entry name" value="CYTOCHROME P450 FAMILY 3"/>
    <property type="match status" value="1"/>
</dbReference>
<dbReference type="PROSITE" id="PS00086">
    <property type="entry name" value="CYTOCHROME_P450"/>
    <property type="match status" value="1"/>
</dbReference>
<keyword evidence="15" id="KW-0472">Membrane</keyword>
<evidence type="ECO:0000256" key="6">
    <source>
        <dbReference type="ARBA" id="ARBA00022723"/>
    </source>
</evidence>
<protein>
    <submittedName>
        <fullName evidence="16">Cytochrome P450 3A41</fullName>
    </submittedName>
</protein>
<keyword evidence="10 13" id="KW-0503">Monooxygenase</keyword>
<evidence type="ECO:0000256" key="11">
    <source>
        <dbReference type="ARBA" id="ARBA00043906"/>
    </source>
</evidence>
<dbReference type="GO" id="GO:0005789">
    <property type="term" value="C:endoplasmic reticulum membrane"/>
    <property type="evidence" value="ECO:0007669"/>
    <property type="project" value="UniProtKB-SubCell"/>
</dbReference>
<dbReference type="AlphaFoldDB" id="A0A8X6H530"/>
<sequence>MDISIQTVLTYTVLLTIICIWIQWRRRKLKVFEDLGIPGPSPHILFGNILELNRKGPFRCHKEWIEKYGKTVGYFHGMKPVLLVAEPDLLKKILIKDFHLFCDRPESIPLRVRSFVDSIIPAAAIMDNLLVSLKGERWKTVRSILSPTFSATKLKMMIPAVNQVCDKALSVLEKECQREEAIDILDMLQRLTLDIICAQAFAMDIDSVNDPKDPLLTSARVIFDLSFASKIIFFGRCFPELGFIAMAINFFRMFIRNKGYIPPLKITNVLDEIIKQRRKDPVKPDLLQLLIDSSIEDTDFEKKKTDEDGNPSETSQFPRKKQVLNDWEIKANALIVLLAGYETTSSSLAYAFHFLAKYPDLQQKIQEEIDSLIHKEGHLDYYKMGNFQLTERFLLETMRFYSPTMNFVSRICTANVDYGHIQIPKGMEINIPEHYIHHSEEFWENPEEFNIDRHLPGSTAKKQTISYLAFGEGPRRCIGVRLVNITAKIIIARILQKYSVELVENHEQ</sequence>
<evidence type="ECO:0000256" key="14">
    <source>
        <dbReference type="SAM" id="MobiDB-lite"/>
    </source>
</evidence>
<dbReference type="Gene3D" id="1.10.630.10">
    <property type="entry name" value="Cytochrome P450"/>
    <property type="match status" value="1"/>
</dbReference>
<accession>A0A8X6H530</accession>
<comment type="similarity">
    <text evidence="4 13">Belongs to the cytochrome P450 family.</text>
</comment>
<dbReference type="InterPro" id="IPR017972">
    <property type="entry name" value="Cyt_P450_CS"/>
</dbReference>
<keyword evidence="17" id="KW-1185">Reference proteome</keyword>
<dbReference type="FunFam" id="1.10.630.10:FF:000182">
    <property type="entry name" value="Cytochrome P450 3A4"/>
    <property type="match status" value="1"/>
</dbReference>
<reference evidence="16" key="1">
    <citation type="submission" date="2020-07" db="EMBL/GenBank/DDBJ databases">
        <title>Multicomponent nature underlies the extraordinary mechanical properties of spider dragline silk.</title>
        <authorList>
            <person name="Kono N."/>
            <person name="Nakamura H."/>
            <person name="Mori M."/>
            <person name="Yoshida Y."/>
            <person name="Ohtoshi R."/>
            <person name="Malay A.D."/>
            <person name="Moran D.A.P."/>
            <person name="Tomita M."/>
            <person name="Numata K."/>
            <person name="Arakawa K."/>
        </authorList>
    </citation>
    <scope>NUCLEOTIDE SEQUENCE</scope>
</reference>
<dbReference type="CDD" id="cd11055">
    <property type="entry name" value="CYP3A-like"/>
    <property type="match status" value="1"/>
</dbReference>
<evidence type="ECO:0000256" key="2">
    <source>
        <dbReference type="ARBA" id="ARBA00004174"/>
    </source>
</evidence>
<comment type="caution">
    <text evidence="16">The sequence shown here is derived from an EMBL/GenBank/DDBJ whole genome shotgun (WGS) entry which is preliminary data.</text>
</comment>
<feature type="binding site" description="axial binding residue" evidence="12">
    <location>
        <position position="477"/>
    </location>
    <ligand>
        <name>heme</name>
        <dbReference type="ChEBI" id="CHEBI:30413"/>
    </ligand>
    <ligandPart>
        <name>Fe</name>
        <dbReference type="ChEBI" id="CHEBI:18248"/>
    </ligandPart>
</feature>
<keyword evidence="15" id="KW-1133">Transmembrane helix</keyword>
<keyword evidence="7" id="KW-0492">Microsome</keyword>
<evidence type="ECO:0000256" key="7">
    <source>
        <dbReference type="ARBA" id="ARBA00022848"/>
    </source>
</evidence>
<keyword evidence="9 12" id="KW-0408">Iron</keyword>
<feature type="region of interest" description="Disordered" evidence="14">
    <location>
        <begin position="300"/>
        <end position="319"/>
    </location>
</feature>
<dbReference type="PRINTS" id="PR00385">
    <property type="entry name" value="P450"/>
</dbReference>
<dbReference type="PRINTS" id="PR00463">
    <property type="entry name" value="EP450I"/>
</dbReference>
<evidence type="ECO:0000256" key="8">
    <source>
        <dbReference type="ARBA" id="ARBA00023002"/>
    </source>
</evidence>
<dbReference type="InterPro" id="IPR001128">
    <property type="entry name" value="Cyt_P450"/>
</dbReference>
<evidence type="ECO:0000256" key="9">
    <source>
        <dbReference type="ARBA" id="ARBA00023004"/>
    </source>
</evidence>
<name>A0A8X6H530_TRICU</name>
<comment type="subcellular location">
    <subcellularLocation>
        <location evidence="3">Endoplasmic reticulum membrane</location>
        <topology evidence="3">Peripheral membrane protein</topology>
    </subcellularLocation>
    <subcellularLocation>
        <location evidence="2">Microsome membrane</location>
        <topology evidence="2">Peripheral membrane protein</topology>
    </subcellularLocation>
</comment>
<dbReference type="GO" id="GO:0020037">
    <property type="term" value="F:heme binding"/>
    <property type="evidence" value="ECO:0007669"/>
    <property type="project" value="InterPro"/>
</dbReference>
<evidence type="ECO:0000313" key="17">
    <source>
        <dbReference type="Proteomes" id="UP000887116"/>
    </source>
</evidence>
<evidence type="ECO:0000256" key="10">
    <source>
        <dbReference type="ARBA" id="ARBA00023033"/>
    </source>
</evidence>
<evidence type="ECO:0000256" key="5">
    <source>
        <dbReference type="ARBA" id="ARBA00022617"/>
    </source>
</evidence>
<evidence type="ECO:0000313" key="16">
    <source>
        <dbReference type="EMBL" id="GFQ96358.1"/>
    </source>
</evidence>
<organism evidence="16 17">
    <name type="scientific">Trichonephila clavata</name>
    <name type="common">Joro spider</name>
    <name type="synonym">Nephila clavata</name>
    <dbReference type="NCBI Taxonomy" id="2740835"/>
    <lineage>
        <taxon>Eukaryota</taxon>
        <taxon>Metazoa</taxon>
        <taxon>Ecdysozoa</taxon>
        <taxon>Arthropoda</taxon>
        <taxon>Chelicerata</taxon>
        <taxon>Arachnida</taxon>
        <taxon>Araneae</taxon>
        <taxon>Araneomorphae</taxon>
        <taxon>Entelegynae</taxon>
        <taxon>Araneoidea</taxon>
        <taxon>Nephilidae</taxon>
        <taxon>Trichonephila</taxon>
    </lineage>
</organism>
<comment type="cofactor">
    <cofactor evidence="1 12">
        <name>heme</name>
        <dbReference type="ChEBI" id="CHEBI:30413"/>
    </cofactor>
</comment>
<dbReference type="InterPro" id="IPR002401">
    <property type="entry name" value="Cyt_P450_E_grp-I"/>
</dbReference>
<evidence type="ECO:0000256" key="13">
    <source>
        <dbReference type="RuleBase" id="RU000461"/>
    </source>
</evidence>
<evidence type="ECO:0000256" key="1">
    <source>
        <dbReference type="ARBA" id="ARBA00001971"/>
    </source>
</evidence>
<dbReference type="SUPFAM" id="SSF48264">
    <property type="entry name" value="Cytochrome P450"/>
    <property type="match status" value="1"/>
</dbReference>
<dbReference type="Proteomes" id="UP000887116">
    <property type="component" value="Unassembled WGS sequence"/>
</dbReference>
<feature type="non-terminal residue" evidence="16">
    <location>
        <position position="1"/>
    </location>
</feature>
<dbReference type="EMBL" id="BMAO01024597">
    <property type="protein sequence ID" value="GFQ96358.1"/>
    <property type="molecule type" value="Genomic_DNA"/>
</dbReference>